<dbReference type="EMBL" id="JAZDUA010000004">
    <property type="protein sequence ID" value="KAK7874252.1"/>
    <property type="molecule type" value="Genomic_DNA"/>
</dbReference>
<dbReference type="Proteomes" id="UP001378592">
    <property type="component" value="Unassembled WGS sequence"/>
</dbReference>
<dbReference type="GO" id="GO:0008202">
    <property type="term" value="P:steroid metabolic process"/>
    <property type="evidence" value="ECO:0007669"/>
    <property type="project" value="TreeGrafter"/>
</dbReference>
<evidence type="ECO:0000313" key="4">
    <source>
        <dbReference type="Proteomes" id="UP001378592"/>
    </source>
</evidence>
<evidence type="ECO:0000256" key="1">
    <source>
        <dbReference type="ARBA" id="ARBA00023002"/>
    </source>
</evidence>
<keyword evidence="2" id="KW-0472">Membrane</keyword>
<protein>
    <recommendedName>
        <fullName evidence="5">D-beta-hydroxybutyrate dehydrogenase, mitochondrial</fullName>
    </recommendedName>
</protein>
<organism evidence="3 4">
    <name type="scientific">Gryllus longicercus</name>
    <dbReference type="NCBI Taxonomy" id="2509291"/>
    <lineage>
        <taxon>Eukaryota</taxon>
        <taxon>Metazoa</taxon>
        <taxon>Ecdysozoa</taxon>
        <taxon>Arthropoda</taxon>
        <taxon>Hexapoda</taxon>
        <taxon>Insecta</taxon>
        <taxon>Pterygota</taxon>
        <taxon>Neoptera</taxon>
        <taxon>Polyneoptera</taxon>
        <taxon>Orthoptera</taxon>
        <taxon>Ensifera</taxon>
        <taxon>Gryllidea</taxon>
        <taxon>Grylloidea</taxon>
        <taxon>Gryllidae</taxon>
        <taxon>Gryllinae</taxon>
        <taxon>Gryllus</taxon>
    </lineage>
</organism>
<reference evidence="3 4" key="1">
    <citation type="submission" date="2024-03" db="EMBL/GenBank/DDBJ databases">
        <title>The genome assembly and annotation of the cricket Gryllus longicercus Weissman &amp; Gray.</title>
        <authorList>
            <person name="Szrajer S."/>
            <person name="Gray D."/>
            <person name="Ylla G."/>
        </authorList>
    </citation>
    <scope>NUCLEOTIDE SEQUENCE [LARGE SCALE GENOMIC DNA]</scope>
    <source>
        <strain evidence="3">DAG 2021-001</strain>
        <tissue evidence="3">Whole body minus gut</tissue>
    </source>
</reference>
<keyword evidence="1" id="KW-0560">Oxidoreductase</keyword>
<sequence>MVNSARLDTAYRAATLGAQAAVAAAALGALAGAGVGACALTAFCAGVALGLALDALRLPPAGRAVLVTGCDSGFGLAVALRLQELGCIVFAGCLQAADSAGALRLRKLPRVHVLQLDITDDQQVAAARRVVEKQQPLEGLWGVVNNAGWTTVGHVEWVPVATCQRMQEINVWGMVRVLQAFLPLLRRAAGGGARVVNVASALGRQGAINKSAYCVSKYGVEALSDCLRYEMRQFGIHVAIIEPGNFVNATKCYTEASIRRIAADLWEHMAEEVREEYGRAYFDAVFQRKIDYSTRGTDDPSPVVEAITQALFHRFPHPRYQPMEPYFKIRTWLATHGPEWLYELIRP</sequence>
<name>A0AAN9W999_9ORTH</name>
<comment type="caution">
    <text evidence="3">The sequence shown here is derived from an EMBL/GenBank/DDBJ whole genome shotgun (WGS) entry which is preliminary data.</text>
</comment>
<evidence type="ECO:0000313" key="3">
    <source>
        <dbReference type="EMBL" id="KAK7874252.1"/>
    </source>
</evidence>
<evidence type="ECO:0008006" key="5">
    <source>
        <dbReference type="Google" id="ProtNLM"/>
    </source>
</evidence>
<dbReference type="GO" id="GO:0016491">
    <property type="term" value="F:oxidoreductase activity"/>
    <property type="evidence" value="ECO:0007669"/>
    <property type="project" value="UniProtKB-KW"/>
</dbReference>
<keyword evidence="2" id="KW-1133">Transmembrane helix</keyword>
<feature type="transmembrane region" description="Helical" evidence="2">
    <location>
        <begin position="20"/>
        <end position="53"/>
    </location>
</feature>
<dbReference type="Pfam" id="PF00106">
    <property type="entry name" value="adh_short"/>
    <property type="match status" value="1"/>
</dbReference>
<keyword evidence="2" id="KW-0812">Transmembrane</keyword>
<dbReference type="InterPro" id="IPR020904">
    <property type="entry name" value="Sc_DH/Rdtase_CS"/>
</dbReference>
<accession>A0AAN9W999</accession>
<dbReference type="PROSITE" id="PS00061">
    <property type="entry name" value="ADH_SHORT"/>
    <property type="match status" value="1"/>
</dbReference>
<gene>
    <name evidence="3" type="ORF">R5R35_006288</name>
</gene>
<dbReference type="SUPFAM" id="SSF51735">
    <property type="entry name" value="NAD(P)-binding Rossmann-fold domains"/>
    <property type="match status" value="1"/>
</dbReference>
<dbReference type="AlphaFoldDB" id="A0AAN9W999"/>
<dbReference type="PANTHER" id="PTHR43313:SF36">
    <property type="entry name" value="D-BETA-HYDROXYBUTYRATE DEHYDROGENASE, MITOCHONDRIAL"/>
    <property type="match status" value="1"/>
</dbReference>
<keyword evidence="4" id="KW-1185">Reference proteome</keyword>
<proteinExistence type="predicted"/>
<dbReference type="InterPro" id="IPR002347">
    <property type="entry name" value="SDR_fam"/>
</dbReference>
<dbReference type="PANTHER" id="PTHR43313">
    <property type="entry name" value="SHORT-CHAIN DEHYDROGENASE/REDUCTASE FAMILY 9C"/>
    <property type="match status" value="1"/>
</dbReference>
<evidence type="ECO:0000256" key="2">
    <source>
        <dbReference type="SAM" id="Phobius"/>
    </source>
</evidence>
<dbReference type="Gene3D" id="3.40.50.720">
    <property type="entry name" value="NAD(P)-binding Rossmann-like Domain"/>
    <property type="match status" value="1"/>
</dbReference>
<dbReference type="InterPro" id="IPR036291">
    <property type="entry name" value="NAD(P)-bd_dom_sf"/>
</dbReference>
<dbReference type="PRINTS" id="PR00081">
    <property type="entry name" value="GDHRDH"/>
</dbReference>